<dbReference type="PANTHER" id="PTHR12918">
    <property type="entry name" value="CYSTEINE DIOXYGENASE"/>
    <property type="match status" value="1"/>
</dbReference>
<organism evidence="7 8">
    <name type="scientific">Nocardioides baculatus</name>
    <dbReference type="NCBI Taxonomy" id="2801337"/>
    <lineage>
        <taxon>Bacteria</taxon>
        <taxon>Bacillati</taxon>
        <taxon>Actinomycetota</taxon>
        <taxon>Actinomycetes</taxon>
        <taxon>Propionibacteriales</taxon>
        <taxon>Nocardioidaceae</taxon>
        <taxon>Nocardioides</taxon>
    </lineage>
</organism>
<dbReference type="CDD" id="cd10548">
    <property type="entry name" value="cupin_CDO"/>
    <property type="match status" value="1"/>
</dbReference>
<keyword evidence="2" id="KW-0479">Metal-binding</keyword>
<evidence type="ECO:0000256" key="6">
    <source>
        <dbReference type="SAM" id="MobiDB-lite"/>
    </source>
</evidence>
<name>A0ABS1LCI9_9ACTN</name>
<gene>
    <name evidence="7" type="ORF">JI751_17045</name>
</gene>
<protein>
    <submittedName>
        <fullName evidence="7">Cysteine dioxygenase family protein</fullName>
    </submittedName>
</protein>
<dbReference type="InterPro" id="IPR014710">
    <property type="entry name" value="RmlC-like_jellyroll"/>
</dbReference>
<comment type="similarity">
    <text evidence="1">Belongs to the cysteine dioxygenase family.</text>
</comment>
<evidence type="ECO:0000256" key="2">
    <source>
        <dbReference type="ARBA" id="ARBA00022723"/>
    </source>
</evidence>
<evidence type="ECO:0000313" key="8">
    <source>
        <dbReference type="Proteomes" id="UP000636918"/>
    </source>
</evidence>
<comment type="caution">
    <text evidence="7">The sequence shown here is derived from an EMBL/GenBank/DDBJ whole genome shotgun (WGS) entry which is preliminary data.</text>
</comment>
<evidence type="ECO:0000256" key="1">
    <source>
        <dbReference type="ARBA" id="ARBA00006622"/>
    </source>
</evidence>
<accession>A0ABS1LCI9</accession>
<feature type="region of interest" description="Disordered" evidence="6">
    <location>
        <begin position="1"/>
        <end position="28"/>
    </location>
</feature>
<proteinExistence type="inferred from homology"/>
<keyword evidence="5" id="KW-0408">Iron</keyword>
<keyword evidence="8" id="KW-1185">Reference proteome</keyword>
<dbReference type="Gene3D" id="2.60.120.10">
    <property type="entry name" value="Jelly Rolls"/>
    <property type="match status" value="1"/>
</dbReference>
<dbReference type="InterPro" id="IPR011051">
    <property type="entry name" value="RmlC_Cupin_sf"/>
</dbReference>
<sequence>MTAIFPTSSPSISLSSSPSSSPVRRRPTSGTARAALAQYLATHDPLSAVDLSVPERTWVRVAHGEDADIWLITWPAGSSTGWHDHGSASGAFVVLEGQLTEYVWTGVATATTLQSPGVREFDGSHIHDVINHGVRTAVSLHAYAPSLAAMTRYELVRGRLQVTGVEQRETW</sequence>
<dbReference type="RefSeq" id="WP_201939211.1">
    <property type="nucleotide sequence ID" value="NZ_JAERSG010000005.1"/>
</dbReference>
<feature type="compositionally biased region" description="Low complexity" evidence="6">
    <location>
        <begin position="1"/>
        <end position="22"/>
    </location>
</feature>
<evidence type="ECO:0000256" key="5">
    <source>
        <dbReference type="ARBA" id="ARBA00023004"/>
    </source>
</evidence>
<dbReference type="InterPro" id="IPR010300">
    <property type="entry name" value="CDO_1"/>
</dbReference>
<keyword evidence="3 7" id="KW-0223">Dioxygenase</keyword>
<dbReference type="Pfam" id="PF05995">
    <property type="entry name" value="CDO_I"/>
    <property type="match status" value="1"/>
</dbReference>
<dbReference type="GO" id="GO:0051213">
    <property type="term" value="F:dioxygenase activity"/>
    <property type="evidence" value="ECO:0007669"/>
    <property type="project" value="UniProtKB-KW"/>
</dbReference>
<keyword evidence="4" id="KW-0560">Oxidoreductase</keyword>
<dbReference type="Proteomes" id="UP000636918">
    <property type="component" value="Unassembled WGS sequence"/>
</dbReference>
<evidence type="ECO:0000256" key="4">
    <source>
        <dbReference type="ARBA" id="ARBA00023002"/>
    </source>
</evidence>
<dbReference type="PANTHER" id="PTHR12918:SF1">
    <property type="entry name" value="CYSTEINE DIOXYGENASE TYPE 1"/>
    <property type="match status" value="1"/>
</dbReference>
<dbReference type="EMBL" id="JAERSG010000005">
    <property type="protein sequence ID" value="MBL0749330.1"/>
    <property type="molecule type" value="Genomic_DNA"/>
</dbReference>
<evidence type="ECO:0000256" key="3">
    <source>
        <dbReference type="ARBA" id="ARBA00022964"/>
    </source>
</evidence>
<reference evidence="7 8" key="1">
    <citation type="submission" date="2021-01" db="EMBL/GenBank/DDBJ databases">
        <title>Genome seq and assembly of Nocardiodes sp. G10.</title>
        <authorList>
            <person name="Chhetri G."/>
        </authorList>
    </citation>
    <scope>NUCLEOTIDE SEQUENCE [LARGE SCALE GENOMIC DNA]</scope>
    <source>
        <strain evidence="7 8">G10</strain>
    </source>
</reference>
<evidence type="ECO:0000313" key="7">
    <source>
        <dbReference type="EMBL" id="MBL0749330.1"/>
    </source>
</evidence>
<dbReference type="SUPFAM" id="SSF51182">
    <property type="entry name" value="RmlC-like cupins"/>
    <property type="match status" value="1"/>
</dbReference>